<evidence type="ECO:0000259" key="3">
    <source>
        <dbReference type="PROSITE" id="PS50222"/>
    </source>
</evidence>
<dbReference type="PANTHER" id="PTHR24093">
    <property type="entry name" value="CATION TRANSPORTING ATPASE"/>
    <property type="match status" value="1"/>
</dbReference>
<accession>A0A7J7MT98</accession>
<comment type="caution">
    <text evidence="4">The sequence shown here is derived from an EMBL/GenBank/DDBJ whole genome shotgun (WGS) entry which is preliminary data.</text>
</comment>
<dbReference type="Proteomes" id="UP000541444">
    <property type="component" value="Unassembled WGS sequence"/>
</dbReference>
<dbReference type="GO" id="GO:0005886">
    <property type="term" value="C:plasma membrane"/>
    <property type="evidence" value="ECO:0007669"/>
    <property type="project" value="TreeGrafter"/>
</dbReference>
<organism evidence="4 5">
    <name type="scientific">Kingdonia uniflora</name>
    <dbReference type="NCBI Taxonomy" id="39325"/>
    <lineage>
        <taxon>Eukaryota</taxon>
        <taxon>Viridiplantae</taxon>
        <taxon>Streptophyta</taxon>
        <taxon>Embryophyta</taxon>
        <taxon>Tracheophyta</taxon>
        <taxon>Spermatophyta</taxon>
        <taxon>Magnoliopsida</taxon>
        <taxon>Ranunculales</taxon>
        <taxon>Circaeasteraceae</taxon>
        <taxon>Kingdonia</taxon>
    </lineage>
</organism>
<dbReference type="PROSITE" id="PS50222">
    <property type="entry name" value="EF_HAND_2"/>
    <property type="match status" value="1"/>
</dbReference>
<evidence type="ECO:0000313" key="4">
    <source>
        <dbReference type="EMBL" id="KAF6158064.1"/>
    </source>
</evidence>
<evidence type="ECO:0000256" key="2">
    <source>
        <dbReference type="ARBA" id="ARBA00022842"/>
    </source>
</evidence>
<proteinExistence type="predicted"/>
<dbReference type="SUPFAM" id="SSF81665">
    <property type="entry name" value="Calcium ATPase, transmembrane domain M"/>
    <property type="match status" value="1"/>
</dbReference>
<reference evidence="4 5" key="1">
    <citation type="journal article" date="2020" name="IScience">
        <title>Genome Sequencing of the Endangered Kingdonia uniflora (Circaeasteraceae, Ranunculales) Reveals Potential Mechanisms of Evolutionary Specialization.</title>
        <authorList>
            <person name="Sun Y."/>
            <person name="Deng T."/>
            <person name="Zhang A."/>
            <person name="Moore M.J."/>
            <person name="Landis J.B."/>
            <person name="Lin N."/>
            <person name="Zhang H."/>
            <person name="Zhang X."/>
            <person name="Huang J."/>
            <person name="Zhang X."/>
            <person name="Sun H."/>
            <person name="Wang H."/>
        </authorList>
    </citation>
    <scope>NUCLEOTIDE SEQUENCE [LARGE SCALE GENOMIC DNA]</scope>
    <source>
        <strain evidence="4">TB1705</strain>
        <tissue evidence="4">Leaf</tissue>
    </source>
</reference>
<dbReference type="AlphaFoldDB" id="A0A7J7MT98"/>
<keyword evidence="2" id="KW-0460">Magnesium</keyword>
<sequence>MINDHMEKPPVGRSKPLITNIMWRNLISQALYQVVMLLTLQFKGEAIFGVNEKVKDTLLFNTFVFCQVFNEFNSRKLEKKNVFEGILRNKLFMGIIGVTVVLQVVKVEFLKKFAVIFKAYDIGGHGKVTFNDIIEVLRDLTGSFMSEKQREQILSHVLEEAGYPTASSLLLDDFIKILGNSGVKMDVEIPVD</sequence>
<evidence type="ECO:0000256" key="1">
    <source>
        <dbReference type="ARBA" id="ARBA00022723"/>
    </source>
</evidence>
<gene>
    <name evidence="4" type="ORF">GIB67_014858</name>
</gene>
<dbReference type="Pfam" id="PF00689">
    <property type="entry name" value="Cation_ATPase_C"/>
    <property type="match status" value="1"/>
</dbReference>
<feature type="domain" description="EF-hand" evidence="3">
    <location>
        <begin position="108"/>
        <end position="143"/>
    </location>
</feature>
<evidence type="ECO:0000313" key="5">
    <source>
        <dbReference type="Proteomes" id="UP000541444"/>
    </source>
</evidence>
<dbReference type="InterPro" id="IPR023298">
    <property type="entry name" value="ATPase_P-typ_TM_dom_sf"/>
</dbReference>
<keyword evidence="1" id="KW-0479">Metal-binding</keyword>
<dbReference type="GO" id="GO:0005509">
    <property type="term" value="F:calcium ion binding"/>
    <property type="evidence" value="ECO:0007669"/>
    <property type="project" value="InterPro"/>
</dbReference>
<dbReference type="InterPro" id="IPR002048">
    <property type="entry name" value="EF_hand_dom"/>
</dbReference>
<dbReference type="InterPro" id="IPR006068">
    <property type="entry name" value="ATPase_P-typ_cation-transptr_C"/>
</dbReference>
<dbReference type="OrthoDB" id="3352408at2759"/>
<dbReference type="SUPFAM" id="SSF47473">
    <property type="entry name" value="EF-hand"/>
    <property type="match status" value="1"/>
</dbReference>
<dbReference type="Gene3D" id="1.20.1110.10">
    <property type="entry name" value="Calcium-transporting ATPase, transmembrane domain"/>
    <property type="match status" value="1"/>
</dbReference>
<dbReference type="InterPro" id="IPR011992">
    <property type="entry name" value="EF-hand-dom_pair"/>
</dbReference>
<dbReference type="GO" id="GO:0005388">
    <property type="term" value="F:P-type calcium transporter activity"/>
    <property type="evidence" value="ECO:0007669"/>
    <property type="project" value="TreeGrafter"/>
</dbReference>
<dbReference type="EMBL" id="JACGCM010001237">
    <property type="protein sequence ID" value="KAF6158064.1"/>
    <property type="molecule type" value="Genomic_DNA"/>
</dbReference>
<name>A0A7J7MT98_9MAGN</name>
<dbReference type="PANTHER" id="PTHR24093:SF434">
    <property type="entry name" value="CALCIUM-TRANSPORTING ATPASE 13, PLASMA MEMBRANE-TYPE-RELATED"/>
    <property type="match status" value="1"/>
</dbReference>
<protein>
    <recommendedName>
        <fullName evidence="3">EF-hand domain-containing protein</fullName>
    </recommendedName>
</protein>
<keyword evidence="5" id="KW-1185">Reference proteome</keyword>